<comment type="caution">
    <text evidence="9">The sequence shown here is derived from an EMBL/GenBank/DDBJ whole genome shotgun (WGS) entry which is preliminary data.</text>
</comment>
<evidence type="ECO:0000259" key="7">
    <source>
        <dbReference type="Pfam" id="PF01316"/>
    </source>
</evidence>
<dbReference type="Pfam" id="PF02863">
    <property type="entry name" value="Arg_repressor_C"/>
    <property type="match status" value="1"/>
</dbReference>
<organism evidence="9">
    <name type="scientific">mine drainage metagenome</name>
    <dbReference type="NCBI Taxonomy" id="410659"/>
    <lineage>
        <taxon>unclassified sequences</taxon>
        <taxon>metagenomes</taxon>
        <taxon>ecological metagenomes</taxon>
    </lineage>
</organism>
<evidence type="ECO:0000259" key="8">
    <source>
        <dbReference type="Pfam" id="PF02863"/>
    </source>
</evidence>
<dbReference type="HAMAP" id="MF_00173">
    <property type="entry name" value="Arg_repressor"/>
    <property type="match status" value="1"/>
</dbReference>
<dbReference type="GO" id="GO:0051259">
    <property type="term" value="P:protein complex oligomerization"/>
    <property type="evidence" value="ECO:0007669"/>
    <property type="project" value="InterPro"/>
</dbReference>
<evidence type="ECO:0000313" key="9">
    <source>
        <dbReference type="EMBL" id="OIQ78654.1"/>
    </source>
</evidence>
<dbReference type="GO" id="GO:0005737">
    <property type="term" value="C:cytoplasm"/>
    <property type="evidence" value="ECO:0007669"/>
    <property type="project" value="UniProtKB-SubCell"/>
</dbReference>
<dbReference type="SUPFAM" id="SSF55252">
    <property type="entry name" value="C-terminal domain of arginine repressor"/>
    <property type="match status" value="1"/>
</dbReference>
<dbReference type="PANTHER" id="PTHR34471:SF1">
    <property type="entry name" value="ARGININE REPRESSOR"/>
    <property type="match status" value="1"/>
</dbReference>
<dbReference type="GO" id="GO:0003677">
    <property type="term" value="F:DNA binding"/>
    <property type="evidence" value="ECO:0007669"/>
    <property type="project" value="UniProtKB-KW"/>
</dbReference>
<dbReference type="Gene3D" id="3.30.1360.40">
    <property type="match status" value="1"/>
</dbReference>
<dbReference type="GO" id="GO:0003700">
    <property type="term" value="F:DNA-binding transcription factor activity"/>
    <property type="evidence" value="ECO:0007669"/>
    <property type="project" value="InterPro"/>
</dbReference>
<evidence type="ECO:0000256" key="3">
    <source>
        <dbReference type="ARBA" id="ARBA00022490"/>
    </source>
</evidence>
<protein>
    <submittedName>
        <fullName evidence="9">Arginine repressor</fullName>
    </submittedName>
</protein>
<feature type="domain" description="Arginine repressor C-terminal" evidence="8">
    <location>
        <begin position="92"/>
        <end position="160"/>
    </location>
</feature>
<dbReference type="Gene3D" id="1.10.10.10">
    <property type="entry name" value="Winged helix-like DNA-binding domain superfamily/Winged helix DNA-binding domain"/>
    <property type="match status" value="1"/>
</dbReference>
<dbReference type="AlphaFoldDB" id="A0A1J5Q4Q2"/>
<name>A0A1J5Q4Q2_9ZZZZ</name>
<dbReference type="EMBL" id="MLJW01001361">
    <property type="protein sequence ID" value="OIQ78654.1"/>
    <property type="molecule type" value="Genomic_DNA"/>
</dbReference>
<sequence>MNSPIRNAPRTKAARRQRILELIAAGAIRSQVELTELLITEGFLVTQATVSRDLDDLGATKVRNGSGLLAYAISPNPTRVEDPISRVARMAQDLLITAEASGNLVVVRTPPGGAQLLASALDRAISAGVMTELLGTLAGDDTVLMITRATDGGAAAASQILQLAQGLLKSNLYDSGTKVNIQGNQSEGKRS</sequence>
<dbReference type="PRINTS" id="PR01467">
    <property type="entry name" value="ARGREPRESSOR"/>
</dbReference>
<dbReference type="InterPro" id="IPR036251">
    <property type="entry name" value="Arg_repress_C_sf"/>
</dbReference>
<evidence type="ECO:0000256" key="1">
    <source>
        <dbReference type="ARBA" id="ARBA00004496"/>
    </source>
</evidence>
<dbReference type="Pfam" id="PF01316">
    <property type="entry name" value="Arg_repressor"/>
    <property type="match status" value="1"/>
</dbReference>
<dbReference type="InterPro" id="IPR036388">
    <property type="entry name" value="WH-like_DNA-bd_sf"/>
</dbReference>
<gene>
    <name evidence="9" type="primary">argR_2</name>
    <name evidence="9" type="ORF">GALL_396380</name>
</gene>
<feature type="domain" description="Arginine repressor DNA-binding" evidence="7">
    <location>
        <begin position="11"/>
        <end position="74"/>
    </location>
</feature>
<proteinExistence type="inferred from homology"/>
<evidence type="ECO:0000256" key="6">
    <source>
        <dbReference type="ARBA" id="ARBA00023163"/>
    </source>
</evidence>
<accession>A0A1J5Q4Q2</accession>
<dbReference type="InterPro" id="IPR036390">
    <property type="entry name" value="WH_DNA-bd_sf"/>
</dbReference>
<keyword evidence="5" id="KW-0238">DNA-binding</keyword>
<keyword evidence="4" id="KW-0805">Transcription regulation</keyword>
<dbReference type="PANTHER" id="PTHR34471">
    <property type="entry name" value="ARGININE REPRESSOR"/>
    <property type="match status" value="1"/>
</dbReference>
<evidence type="ECO:0000256" key="2">
    <source>
        <dbReference type="ARBA" id="ARBA00008316"/>
    </source>
</evidence>
<reference evidence="9" key="1">
    <citation type="submission" date="2016-10" db="EMBL/GenBank/DDBJ databases">
        <title>Sequence of Gallionella enrichment culture.</title>
        <authorList>
            <person name="Poehlein A."/>
            <person name="Muehling M."/>
            <person name="Daniel R."/>
        </authorList>
    </citation>
    <scope>NUCLEOTIDE SEQUENCE</scope>
</reference>
<dbReference type="GO" id="GO:0034618">
    <property type="term" value="F:arginine binding"/>
    <property type="evidence" value="ECO:0007669"/>
    <property type="project" value="InterPro"/>
</dbReference>
<comment type="subcellular location">
    <subcellularLocation>
        <location evidence="1">Cytoplasm</location>
    </subcellularLocation>
</comment>
<evidence type="ECO:0000256" key="4">
    <source>
        <dbReference type="ARBA" id="ARBA00023015"/>
    </source>
</evidence>
<comment type="similarity">
    <text evidence="2">Belongs to the ArgR family.</text>
</comment>
<dbReference type="InterPro" id="IPR020900">
    <property type="entry name" value="Arg_repress_DNA-bd"/>
</dbReference>
<evidence type="ECO:0000256" key="5">
    <source>
        <dbReference type="ARBA" id="ARBA00023125"/>
    </source>
</evidence>
<dbReference type="GO" id="GO:0006525">
    <property type="term" value="P:arginine metabolic process"/>
    <property type="evidence" value="ECO:0007669"/>
    <property type="project" value="InterPro"/>
</dbReference>
<keyword evidence="3" id="KW-0963">Cytoplasm</keyword>
<dbReference type="SUPFAM" id="SSF46785">
    <property type="entry name" value="Winged helix' DNA-binding domain"/>
    <property type="match status" value="1"/>
</dbReference>
<dbReference type="InterPro" id="IPR020899">
    <property type="entry name" value="Arg_repress_C"/>
</dbReference>
<keyword evidence="6" id="KW-0804">Transcription</keyword>
<dbReference type="InterPro" id="IPR001669">
    <property type="entry name" value="Arg_repress"/>
</dbReference>